<accession>A0A1J5N024</accession>
<dbReference type="OrthoDB" id="5379872at2"/>
<dbReference type="CDD" id="cd00761">
    <property type="entry name" value="Glyco_tranf_GTA_type"/>
    <property type="match status" value="1"/>
</dbReference>
<dbReference type="PANTHER" id="PTHR22916:SF3">
    <property type="entry name" value="UDP-GLCNAC:BETAGAL BETA-1,3-N-ACETYLGLUCOSAMINYLTRANSFERASE-LIKE PROTEIN 1"/>
    <property type="match status" value="1"/>
</dbReference>
<dbReference type="AlphaFoldDB" id="A0A1J5N024"/>
<keyword evidence="2" id="KW-0328">Glycosyltransferase</keyword>
<keyword evidence="2" id="KW-0808">Transferase</keyword>
<dbReference type="EC" id="2.4.-.-" evidence="2"/>
<dbReference type="InterPro" id="IPR001173">
    <property type="entry name" value="Glyco_trans_2-like"/>
</dbReference>
<dbReference type="GO" id="GO:0016758">
    <property type="term" value="F:hexosyltransferase activity"/>
    <property type="evidence" value="ECO:0007669"/>
    <property type="project" value="UniProtKB-ARBA"/>
</dbReference>
<evidence type="ECO:0000313" key="3">
    <source>
        <dbReference type="Proteomes" id="UP000181901"/>
    </source>
</evidence>
<dbReference type="Proteomes" id="UP000181901">
    <property type="component" value="Unassembled WGS sequence"/>
</dbReference>
<dbReference type="EMBL" id="LKAQ01000004">
    <property type="protein sequence ID" value="OIQ51444.1"/>
    <property type="molecule type" value="Genomic_DNA"/>
</dbReference>
<proteinExistence type="predicted"/>
<evidence type="ECO:0000259" key="1">
    <source>
        <dbReference type="Pfam" id="PF00535"/>
    </source>
</evidence>
<dbReference type="PANTHER" id="PTHR22916">
    <property type="entry name" value="GLYCOSYLTRANSFERASE"/>
    <property type="match status" value="1"/>
</dbReference>
<sequence length="372" mass="43062">MDSGLSVIIPAYNVKAWLAEAIESCLDQTYSDIEVIVINDGSTDRTGEVMDRYAKLDSRVRSIHQDNAGAGITRARGQEMARKKYMHFLDADDVLSRRAFKTLVDKAEADKVDMVCGNAVVFSDQTFNTRNYFPHPEASNLLFRDAKRYWKSKVMWRWIFNTEFVQKNAFPHFPYKMGQDVLYMYMALTKVPSFSQVAEQFYYFRQEHKSTPTTVEIYTDHVMPHYVEARKILVDAGQPGPLVKFINENYFRDILQVMPRIGRQPSPDRDKIIHYGLELFDDLPEEPFTKDTFGLGINPKGLPLFLAMLRKDDAAIQSELDRWAAPPMAKEVDKRSTFHTIRRRIKSALRPMSLTVRGRLRTLRKRAASRRA</sequence>
<dbReference type="SUPFAM" id="SSF53448">
    <property type="entry name" value="Nucleotide-diphospho-sugar transferases"/>
    <property type="match status" value="1"/>
</dbReference>
<gene>
    <name evidence="2" type="primary">epsJ_3</name>
    <name evidence="2" type="ORF">BerOc1_03397</name>
</gene>
<dbReference type="InterPro" id="IPR029044">
    <property type="entry name" value="Nucleotide-diphossugar_trans"/>
</dbReference>
<keyword evidence="3" id="KW-1185">Reference proteome</keyword>
<dbReference type="Pfam" id="PF00535">
    <property type="entry name" value="Glycos_transf_2"/>
    <property type="match status" value="1"/>
</dbReference>
<feature type="domain" description="Glycosyltransferase 2-like" evidence="1">
    <location>
        <begin position="6"/>
        <end position="149"/>
    </location>
</feature>
<dbReference type="Gene3D" id="3.90.550.10">
    <property type="entry name" value="Spore Coat Polysaccharide Biosynthesis Protein SpsA, Chain A"/>
    <property type="match status" value="1"/>
</dbReference>
<protein>
    <submittedName>
        <fullName evidence="2">Putative glycosyltransferase EpsJ</fullName>
        <ecNumber evidence="2">2.4.-.-</ecNumber>
    </submittedName>
</protein>
<organism evidence="2 3">
    <name type="scientific">Pseudodesulfovibrio hydrargyri</name>
    <dbReference type="NCBI Taxonomy" id="2125990"/>
    <lineage>
        <taxon>Bacteria</taxon>
        <taxon>Pseudomonadati</taxon>
        <taxon>Thermodesulfobacteriota</taxon>
        <taxon>Desulfovibrionia</taxon>
        <taxon>Desulfovibrionales</taxon>
        <taxon>Desulfovibrionaceae</taxon>
    </lineage>
</organism>
<dbReference type="RefSeq" id="WP_071546924.1">
    <property type="nucleotide sequence ID" value="NZ_LKAQ01000004.1"/>
</dbReference>
<evidence type="ECO:0000313" key="2">
    <source>
        <dbReference type="EMBL" id="OIQ51444.1"/>
    </source>
</evidence>
<name>A0A1J5N024_9BACT</name>
<comment type="caution">
    <text evidence="2">The sequence shown here is derived from an EMBL/GenBank/DDBJ whole genome shotgun (WGS) entry which is preliminary data.</text>
</comment>
<reference evidence="2 3" key="1">
    <citation type="submission" date="2015-09" db="EMBL/GenBank/DDBJ databases">
        <title>Genome of Desulfovibrio dechloracetivorans BerOc1, a mercury methylating strain isolated from highly hydrocarbons and metals contaminated coastal sediments.</title>
        <authorList>
            <person name="Goni Urriza M."/>
            <person name="Gassie C."/>
            <person name="Bouchez O."/>
            <person name="Klopp C."/>
            <person name="Ranchou-Peyruse A."/>
            <person name="Remy G."/>
        </authorList>
    </citation>
    <scope>NUCLEOTIDE SEQUENCE [LARGE SCALE GENOMIC DNA]</scope>
    <source>
        <strain evidence="2 3">BerOc1</strain>
    </source>
</reference>